<dbReference type="PANTHER" id="PTHR10579:SF43">
    <property type="entry name" value="ZINC FINGER (C3HC4-TYPE RING FINGER) FAMILY PROTEIN"/>
    <property type="match status" value="1"/>
</dbReference>
<dbReference type="AlphaFoldDB" id="A0A344PMB3"/>
<feature type="region of interest" description="Disordered" evidence="1">
    <location>
        <begin position="15"/>
        <end position="57"/>
    </location>
</feature>
<name>A0A344PMB3_9RHOB</name>
<feature type="compositionally biased region" description="Polar residues" evidence="1">
    <location>
        <begin position="182"/>
        <end position="193"/>
    </location>
</feature>
<evidence type="ECO:0000256" key="1">
    <source>
        <dbReference type="SAM" id="MobiDB-lite"/>
    </source>
</evidence>
<dbReference type="Pfam" id="PF12034">
    <property type="entry name" value="YfbK_C"/>
    <property type="match status" value="1"/>
</dbReference>
<dbReference type="KEGG" id="pars:DRW48_13265"/>
<dbReference type="PANTHER" id="PTHR10579">
    <property type="entry name" value="CALCIUM-ACTIVATED CHLORIDE CHANNEL REGULATOR"/>
    <property type="match status" value="1"/>
</dbReference>
<evidence type="ECO:0000313" key="3">
    <source>
        <dbReference type="EMBL" id="AXC50518.1"/>
    </source>
</evidence>
<feature type="compositionally biased region" description="Low complexity" evidence="1">
    <location>
        <begin position="144"/>
        <end position="155"/>
    </location>
</feature>
<sequence>MTPDPKDELARLAAALRAAPQPDERAKRDAVARSMEVFDQLPKESEEQMRPSQDRPQKQAGFLTGVRQMLSHLTGKQALAFTTSAAALCLAIVINPLQQRVGHAPVGDQASRSGEAATSATPKGAEPLAPTADVAPLPAPSAAPRPSAVKPSSKAQATLSNDAAAPVPGRSAETTAEVPSGGLQQVQEPSTPIANVAPPPAPSAAVAPAASSMPHTAEAARSSDAEATASQGGTSDASAEAPAGDAISSYSEIQIVPIPIAPDTEAFANADDNPVKVTAEEPVSTFSADVDTASYAVVRDSIMAGELPPAAAVRVEEMVNYFPYNYPAPDAEDPAPFKASIAVLPTPWNPGTQLVRIGLQGRMPAIADRPPLNLVFLIDTSGSMEDSDKLPLLKQSLRMMLGQLRPEDQIAIVAYAGSAGEVLPPTFADKRNEILGALDRLEAGGSTNGAEGLELAYRTAESMAKKGEVSRILLATDGDFNVGISDPGDLEDYVARKRMDGTYLSVLGFGRGNLDDATMQALAQKGNGQAAYIDTLQEAQKVLVDQLSGALFPIADDVKLQVEWNPSRVAEYRLIGYETRALRREDFNNDKVDAGELGAGHAVTALYEVAAPGSPALLNDPLRYGTDAKPAQSGGDELGFLRMRYKLPGQSASKLLETPILADGRVDDDARFAAAMAGFGQLLKGSPYIRNWNWHDAIALAQSAKGADPFGYRNEAISLMRLAETLQAAGNSGAVGGVGSPEERK</sequence>
<dbReference type="Gene3D" id="3.40.50.410">
    <property type="entry name" value="von Willebrand factor, type A domain"/>
    <property type="match status" value="1"/>
</dbReference>
<dbReference type="PROSITE" id="PS50234">
    <property type="entry name" value="VWFA"/>
    <property type="match status" value="1"/>
</dbReference>
<feature type="compositionally biased region" description="Low complexity" evidence="1">
    <location>
        <begin position="203"/>
        <end position="212"/>
    </location>
</feature>
<organism evidence="3 4">
    <name type="scientific">Paracoccus suum</name>
    <dbReference type="NCBI Taxonomy" id="2259340"/>
    <lineage>
        <taxon>Bacteria</taxon>
        <taxon>Pseudomonadati</taxon>
        <taxon>Pseudomonadota</taxon>
        <taxon>Alphaproteobacteria</taxon>
        <taxon>Rhodobacterales</taxon>
        <taxon>Paracoccaceae</taxon>
        <taxon>Paracoccus</taxon>
    </lineage>
</organism>
<dbReference type="SUPFAM" id="SSF53300">
    <property type="entry name" value="vWA-like"/>
    <property type="match status" value="1"/>
</dbReference>
<feature type="compositionally biased region" description="Basic and acidic residues" evidence="1">
    <location>
        <begin position="41"/>
        <end position="57"/>
    </location>
</feature>
<dbReference type="InterPro" id="IPR036465">
    <property type="entry name" value="vWFA_dom_sf"/>
</dbReference>
<dbReference type="RefSeq" id="WP_114076835.1">
    <property type="nucleotide sequence ID" value="NZ_CP030918.1"/>
</dbReference>
<feature type="compositionally biased region" description="Polar residues" evidence="1">
    <location>
        <begin position="228"/>
        <end position="237"/>
    </location>
</feature>
<dbReference type="CDD" id="cd01465">
    <property type="entry name" value="vWA_subgroup"/>
    <property type="match status" value="1"/>
</dbReference>
<dbReference type="Pfam" id="PF00092">
    <property type="entry name" value="VWA"/>
    <property type="match status" value="1"/>
</dbReference>
<feature type="domain" description="VWFA" evidence="2">
    <location>
        <begin position="373"/>
        <end position="551"/>
    </location>
</feature>
<dbReference type="InterPro" id="IPR022156">
    <property type="entry name" value="Uncharacterised_YfbK_N"/>
</dbReference>
<dbReference type="Proteomes" id="UP000252023">
    <property type="component" value="Chromosome"/>
</dbReference>
<dbReference type="SMART" id="SM00327">
    <property type="entry name" value="VWA"/>
    <property type="match status" value="1"/>
</dbReference>
<gene>
    <name evidence="3" type="ORF">DRW48_13265</name>
</gene>
<dbReference type="InterPro" id="IPR051266">
    <property type="entry name" value="CLCR"/>
</dbReference>
<protein>
    <submittedName>
        <fullName evidence="3">DUF3520 domain-containing protein</fullName>
    </submittedName>
</protein>
<evidence type="ECO:0000259" key="2">
    <source>
        <dbReference type="PROSITE" id="PS50234"/>
    </source>
</evidence>
<keyword evidence="4" id="KW-1185">Reference proteome</keyword>
<reference evidence="4" key="1">
    <citation type="submission" date="2018-07" db="EMBL/GenBank/DDBJ databases">
        <title>Genome sequencing of Paracoccus sp. SC2-6.</title>
        <authorList>
            <person name="Heo J."/>
            <person name="Kim S.-J."/>
            <person name="Kwon S.-W."/>
        </authorList>
    </citation>
    <scope>NUCLEOTIDE SEQUENCE [LARGE SCALE GENOMIC DNA]</scope>
    <source>
        <strain evidence="4">SC2-6</strain>
    </source>
</reference>
<proteinExistence type="predicted"/>
<dbReference type="Pfam" id="PF12450">
    <property type="entry name" value="vWF_A"/>
    <property type="match status" value="1"/>
</dbReference>
<feature type="compositionally biased region" description="Polar residues" evidence="1">
    <location>
        <begin position="110"/>
        <end position="121"/>
    </location>
</feature>
<accession>A0A344PMB3</accession>
<evidence type="ECO:0000313" key="4">
    <source>
        <dbReference type="Proteomes" id="UP000252023"/>
    </source>
</evidence>
<dbReference type="InterPro" id="IPR002035">
    <property type="entry name" value="VWF_A"/>
</dbReference>
<dbReference type="OrthoDB" id="9805121at2"/>
<dbReference type="InterPro" id="IPR021908">
    <property type="entry name" value="YfbK_C"/>
</dbReference>
<dbReference type="EMBL" id="CP030918">
    <property type="protein sequence ID" value="AXC50518.1"/>
    <property type="molecule type" value="Genomic_DNA"/>
</dbReference>
<feature type="compositionally biased region" description="Basic and acidic residues" evidence="1">
    <location>
        <begin position="22"/>
        <end position="31"/>
    </location>
</feature>
<feature type="region of interest" description="Disordered" evidence="1">
    <location>
        <begin position="104"/>
        <end position="243"/>
    </location>
</feature>